<comment type="catalytic activity">
    <reaction evidence="2">
        <text>a 3'-end 2',3'-cyclophospho-ribonucleotide-RNA + H2O = a 3'-end 2'-phospho-ribonucleotide-RNA + H(+)</text>
        <dbReference type="Rhea" id="RHEA:11828"/>
        <dbReference type="Rhea" id="RHEA-COMP:10464"/>
        <dbReference type="Rhea" id="RHEA-COMP:17353"/>
        <dbReference type="ChEBI" id="CHEBI:15377"/>
        <dbReference type="ChEBI" id="CHEBI:15378"/>
        <dbReference type="ChEBI" id="CHEBI:83064"/>
        <dbReference type="ChEBI" id="CHEBI:173113"/>
        <dbReference type="EC" id="3.1.4.58"/>
    </reaction>
</comment>
<gene>
    <name evidence="3" type="primary">thpR</name>
    <name evidence="3" type="ORF">ACFSGJ_12770</name>
</gene>
<comment type="caution">
    <text evidence="3">The sequence shown here is derived from an EMBL/GenBank/DDBJ whole genome shotgun (WGS) entry which is preliminary data.</text>
</comment>
<dbReference type="SUPFAM" id="SSF55144">
    <property type="entry name" value="LigT-like"/>
    <property type="match status" value="1"/>
</dbReference>
<comment type="similarity">
    <text evidence="2">Belongs to the 2H phosphoesterase superfamily. ThpR family.</text>
</comment>
<evidence type="ECO:0000313" key="4">
    <source>
        <dbReference type="Proteomes" id="UP001597353"/>
    </source>
</evidence>
<evidence type="ECO:0000256" key="2">
    <source>
        <dbReference type="HAMAP-Rule" id="MF_01940"/>
    </source>
</evidence>
<dbReference type="Proteomes" id="UP001597353">
    <property type="component" value="Unassembled WGS sequence"/>
</dbReference>
<dbReference type="Gene3D" id="3.90.1140.10">
    <property type="entry name" value="Cyclic phosphodiesterase"/>
    <property type="match status" value="1"/>
</dbReference>
<dbReference type="Pfam" id="PF13563">
    <property type="entry name" value="2_5_RNA_ligase2"/>
    <property type="match status" value="1"/>
</dbReference>
<dbReference type="InterPro" id="IPR009097">
    <property type="entry name" value="Cyclic_Pdiesterase"/>
</dbReference>
<protein>
    <recommendedName>
        <fullName evidence="2">RNA 2',3'-cyclic phosphodiesterase</fullName>
        <shortName evidence="2">RNA 2',3'-CPDase</shortName>
        <ecNumber evidence="2">3.1.4.58</ecNumber>
    </recommendedName>
</protein>
<dbReference type="EMBL" id="JBHUGH010000009">
    <property type="protein sequence ID" value="MFD1913087.1"/>
    <property type="molecule type" value="Genomic_DNA"/>
</dbReference>
<dbReference type="RefSeq" id="WP_390262347.1">
    <property type="nucleotide sequence ID" value="NZ_JBHUGH010000009.1"/>
</dbReference>
<feature type="short sequence motif" description="HXTX 1" evidence="2">
    <location>
        <begin position="37"/>
        <end position="40"/>
    </location>
</feature>
<evidence type="ECO:0000313" key="3">
    <source>
        <dbReference type="EMBL" id="MFD1913087.1"/>
    </source>
</evidence>
<feature type="short sequence motif" description="HXTX 2" evidence="2">
    <location>
        <begin position="120"/>
        <end position="123"/>
    </location>
</feature>
<evidence type="ECO:0000256" key="1">
    <source>
        <dbReference type="ARBA" id="ARBA00022801"/>
    </source>
</evidence>
<comment type="function">
    <text evidence="2">Hydrolyzes RNA 2',3'-cyclic phosphodiester to an RNA 2'-phosphomonoester.</text>
</comment>
<accession>A0ABW4S921</accession>
<dbReference type="NCBIfam" id="TIGR02258">
    <property type="entry name" value="2_5_ligase"/>
    <property type="match status" value="1"/>
</dbReference>
<feature type="active site" description="Proton acceptor" evidence="2">
    <location>
        <position position="120"/>
    </location>
</feature>
<dbReference type="InterPro" id="IPR004175">
    <property type="entry name" value="RNA_CPDase"/>
</dbReference>
<proteinExistence type="inferred from homology"/>
<sequence>MIRAFVALDLPQVLRSRLAILSQMLPLPRREPEENYHLTLCFLGEVPEPLLEDVHYALEGMRAGAVDLRLSGVDSFGDDRPRLVYAGVAPDDALAALQKKVVTAVRRAGCELERRRFVPHVTLGRFAPEAADLPRLRAAMVQMAGFGTDPVRIEELTLFQSHLGRGGAHYEPLARYPLH</sequence>
<dbReference type="PANTHER" id="PTHR35561">
    <property type="entry name" value="RNA 2',3'-CYCLIC PHOSPHODIESTERASE"/>
    <property type="match status" value="1"/>
</dbReference>
<keyword evidence="1 2" id="KW-0378">Hydrolase</keyword>
<keyword evidence="4" id="KW-1185">Reference proteome</keyword>
<organism evidence="3 4">
    <name type="scientific">Halodurantibacterium flavum</name>
    <dbReference type="NCBI Taxonomy" id="1382802"/>
    <lineage>
        <taxon>Bacteria</taxon>
        <taxon>Pseudomonadati</taxon>
        <taxon>Pseudomonadota</taxon>
        <taxon>Alphaproteobacteria</taxon>
        <taxon>Rhodobacterales</taxon>
        <taxon>Paracoccaceae</taxon>
        <taxon>Halodurantibacterium</taxon>
    </lineage>
</organism>
<name>A0ABW4S921_9RHOB</name>
<dbReference type="PANTHER" id="PTHR35561:SF1">
    <property type="entry name" value="RNA 2',3'-CYCLIC PHOSPHODIESTERASE"/>
    <property type="match status" value="1"/>
</dbReference>
<reference evidence="4" key="1">
    <citation type="journal article" date="2019" name="Int. J. Syst. Evol. Microbiol.">
        <title>The Global Catalogue of Microorganisms (GCM) 10K type strain sequencing project: providing services to taxonomists for standard genome sequencing and annotation.</title>
        <authorList>
            <consortium name="The Broad Institute Genomics Platform"/>
            <consortium name="The Broad Institute Genome Sequencing Center for Infectious Disease"/>
            <person name="Wu L."/>
            <person name="Ma J."/>
        </authorList>
    </citation>
    <scope>NUCLEOTIDE SEQUENCE [LARGE SCALE GENOMIC DNA]</scope>
    <source>
        <strain evidence="4">CGMCC 4.7242</strain>
    </source>
</reference>
<dbReference type="HAMAP" id="MF_01940">
    <property type="entry name" value="RNA_CPDase"/>
    <property type="match status" value="1"/>
</dbReference>
<feature type="active site" description="Proton donor" evidence="2">
    <location>
        <position position="37"/>
    </location>
</feature>
<dbReference type="EC" id="3.1.4.58" evidence="2"/>